<comment type="similarity">
    <text evidence="1">Belongs to the MAD2 family.</text>
</comment>
<feature type="region of interest" description="Disordered" evidence="2">
    <location>
        <begin position="227"/>
        <end position="246"/>
    </location>
</feature>
<feature type="compositionally biased region" description="Basic and acidic residues" evidence="2">
    <location>
        <begin position="227"/>
        <end position="237"/>
    </location>
</feature>
<dbReference type="SUPFAM" id="SSF56019">
    <property type="entry name" value="The spindle assembly checkpoint protein mad2"/>
    <property type="match status" value="1"/>
</dbReference>
<sequence>MLRKKSHTDETKPLTINNFLIVFHEFLIAWLNSILYCNKIYDPLVFDEHKAFDLLFYKNRHPYLDKFITDLVLNIINNLIISKKQPNGLQRVSCAIYDTRNGVVKRSYAVNFSHFVMSLHETITELRVDAEEIDASASLEVSGLFWSEIYAQFQSILFRHLQELKKRTTVAGTRHIDDEEEEETSMSKPGNQNEGEDDLFFQITVDLDSGIYPRNEDWVRLSSNDHDHDHDHDHDKSDDDDDDDSLSPTVKVLGNLSLSVLCFDLVNKYYED</sequence>
<proteinExistence type="inferred from homology"/>
<keyword evidence="4" id="KW-1185">Reference proteome</keyword>
<dbReference type="InterPro" id="IPR045091">
    <property type="entry name" value="Mad2-like"/>
</dbReference>
<protein>
    <recommendedName>
        <fullName evidence="5">HORMA domain-containing protein</fullName>
    </recommendedName>
</protein>
<evidence type="ECO:0000313" key="4">
    <source>
        <dbReference type="Proteomes" id="UP001497383"/>
    </source>
</evidence>
<evidence type="ECO:0000313" key="3">
    <source>
        <dbReference type="EMBL" id="CAK9439658.1"/>
    </source>
</evidence>
<dbReference type="Proteomes" id="UP001497383">
    <property type="component" value="Chromosome 4"/>
</dbReference>
<evidence type="ECO:0000256" key="2">
    <source>
        <dbReference type="SAM" id="MobiDB-lite"/>
    </source>
</evidence>
<name>A0ABP0ZN31_9ASCO</name>
<feature type="region of interest" description="Disordered" evidence="2">
    <location>
        <begin position="169"/>
        <end position="196"/>
    </location>
</feature>
<reference evidence="3 4" key="1">
    <citation type="submission" date="2024-03" db="EMBL/GenBank/DDBJ databases">
        <authorList>
            <person name="Brejova B."/>
        </authorList>
    </citation>
    <scope>NUCLEOTIDE SEQUENCE [LARGE SCALE GENOMIC DNA]</scope>
    <source>
        <strain evidence="3 4">CBS 14171</strain>
    </source>
</reference>
<dbReference type="RefSeq" id="XP_066830696.1">
    <property type="nucleotide sequence ID" value="XM_066973903.1"/>
</dbReference>
<dbReference type="EMBL" id="OZ022408">
    <property type="protein sequence ID" value="CAK9439658.1"/>
    <property type="molecule type" value="Genomic_DNA"/>
</dbReference>
<gene>
    <name evidence="3" type="ORF">LODBEIA_P37580</name>
</gene>
<organism evidence="3 4">
    <name type="scientific">Lodderomyces beijingensis</name>
    <dbReference type="NCBI Taxonomy" id="1775926"/>
    <lineage>
        <taxon>Eukaryota</taxon>
        <taxon>Fungi</taxon>
        <taxon>Dikarya</taxon>
        <taxon>Ascomycota</taxon>
        <taxon>Saccharomycotina</taxon>
        <taxon>Pichiomycetes</taxon>
        <taxon>Debaryomycetaceae</taxon>
        <taxon>Candida/Lodderomyces clade</taxon>
        <taxon>Lodderomyces</taxon>
    </lineage>
</organism>
<accession>A0ABP0ZN31</accession>
<dbReference type="PANTHER" id="PTHR11842">
    <property type="entry name" value="MITOTIC SPINDLE ASSEMBLY CHECKPOINT PROTEIN MAD2"/>
    <property type="match status" value="1"/>
</dbReference>
<evidence type="ECO:0008006" key="5">
    <source>
        <dbReference type="Google" id="ProtNLM"/>
    </source>
</evidence>
<dbReference type="InterPro" id="IPR036570">
    <property type="entry name" value="HORMA_dom_sf"/>
</dbReference>
<dbReference type="PANTHER" id="PTHR11842:SF10">
    <property type="entry name" value="MITOTIC SPINDLE ASSEMBLY CHECKPOINT PROTEIN MAD2B"/>
    <property type="match status" value="1"/>
</dbReference>
<dbReference type="Gene3D" id="3.30.900.10">
    <property type="entry name" value="HORMA domain"/>
    <property type="match status" value="1"/>
</dbReference>
<evidence type="ECO:0000256" key="1">
    <source>
        <dbReference type="ARBA" id="ARBA00010348"/>
    </source>
</evidence>
<dbReference type="GeneID" id="92208954"/>